<accession>A0A1I5WA06</accession>
<dbReference type="AlphaFoldDB" id="A0A1I5WA06"/>
<dbReference type="RefSeq" id="WP_092018453.1">
    <property type="nucleotide sequence ID" value="NZ_FOXH01000011.1"/>
</dbReference>
<dbReference type="STRING" id="1079859.SAMN04515674_11169"/>
<organism evidence="2 3">
    <name type="scientific">Pseudarcicella hirudinis</name>
    <dbReference type="NCBI Taxonomy" id="1079859"/>
    <lineage>
        <taxon>Bacteria</taxon>
        <taxon>Pseudomonadati</taxon>
        <taxon>Bacteroidota</taxon>
        <taxon>Cytophagia</taxon>
        <taxon>Cytophagales</taxon>
        <taxon>Flectobacillaceae</taxon>
        <taxon>Pseudarcicella</taxon>
    </lineage>
</organism>
<dbReference type="EMBL" id="FOXH01000011">
    <property type="protein sequence ID" value="SFQ16554.1"/>
    <property type="molecule type" value="Genomic_DNA"/>
</dbReference>
<dbReference type="Proteomes" id="UP000199306">
    <property type="component" value="Unassembled WGS sequence"/>
</dbReference>
<reference evidence="2 3" key="1">
    <citation type="submission" date="2016-10" db="EMBL/GenBank/DDBJ databases">
        <authorList>
            <person name="de Groot N.N."/>
        </authorList>
    </citation>
    <scope>NUCLEOTIDE SEQUENCE [LARGE SCALE GENOMIC DNA]</scope>
    <source>
        <strain evidence="3">E92,LMG 26720,CCM 7988</strain>
    </source>
</reference>
<evidence type="ECO:0000313" key="3">
    <source>
        <dbReference type="Proteomes" id="UP000199306"/>
    </source>
</evidence>
<evidence type="ECO:0008006" key="4">
    <source>
        <dbReference type="Google" id="ProtNLM"/>
    </source>
</evidence>
<feature type="signal peptide" evidence="1">
    <location>
        <begin position="1"/>
        <end position="19"/>
    </location>
</feature>
<evidence type="ECO:0000313" key="2">
    <source>
        <dbReference type="EMBL" id="SFQ16554.1"/>
    </source>
</evidence>
<keyword evidence="1" id="KW-0732">Signal</keyword>
<gene>
    <name evidence="2" type="ORF">SAMN04515674_11169</name>
</gene>
<protein>
    <recommendedName>
        <fullName evidence="4">DUF3575 domain-containing protein</fullName>
    </recommendedName>
</protein>
<proteinExistence type="predicted"/>
<evidence type="ECO:0000256" key="1">
    <source>
        <dbReference type="SAM" id="SignalP"/>
    </source>
</evidence>
<dbReference type="OrthoDB" id="9790491at2"/>
<feature type="chain" id="PRO_5011601662" description="DUF3575 domain-containing protein" evidence="1">
    <location>
        <begin position="20"/>
        <end position="177"/>
    </location>
</feature>
<name>A0A1I5WA06_9BACT</name>
<keyword evidence="3" id="KW-1185">Reference proteome</keyword>
<sequence length="177" mass="19670">MKKLQILLVFSLISFSGLAQTKDWAVGFRIGEPGGLMLRRYLNNDRNVLEFNVGTYGALWGNISKYRDGQYKNIGFAFNGQYLWRNEMGKSGKLMNYYGFGGQITSRTYYSPKNINGQIIDIDQSNIALGGVGTAGLEYFPDGAPLSIFMEVGLYAELIPAVLYLHPQGGVGVRLNF</sequence>